<protein>
    <submittedName>
        <fullName evidence="3">Glucose 1-dehydrogenase</fullName>
        <ecNumber evidence="3">1.1.1.47</ecNumber>
    </submittedName>
</protein>
<reference evidence="3 4" key="1">
    <citation type="submission" date="2018-11" db="EMBL/GenBank/DDBJ databases">
        <title>Rufibacter latericius sp. nov., isolated from water in Baiyang Lake.</title>
        <authorList>
            <person name="Yang Y."/>
        </authorList>
    </citation>
    <scope>NUCLEOTIDE SEQUENCE [LARGE SCALE GENOMIC DNA]</scope>
    <source>
        <strain evidence="3 4">R-22-1c-1</strain>
    </source>
</reference>
<name>A0A3M9MUX2_9BACT</name>
<dbReference type="CDD" id="cd05358">
    <property type="entry name" value="GlcDH_SDR_c"/>
    <property type="match status" value="1"/>
</dbReference>
<sequence length="268" mass="28998">MTMSTQTTQTVLVTGASSGIGQGIAIAFGQQGANVIINYHSDEEEARETLKQVEQGGGKGIVCKADVGKEEDVTRMFQEAIDAFGTVDVLVSNAGIQKDNAFAEMTLEEWNKVMTTNLTGYFLCAREAIKIFDKKPTPSPEDKAKGNIIFMSSVHDIIPWAGHVNYASSKGGILMLMKSLALEVAPKKIRVNGISPGAIATDINADVWQDEEKKKELMKLIPYKRIGVPEDIAKVAVWLASPESDYITGTTIYVDGGMTLYPGFVDNG</sequence>
<dbReference type="PANTHER" id="PTHR42879">
    <property type="entry name" value="3-OXOACYL-(ACYL-CARRIER-PROTEIN) REDUCTASE"/>
    <property type="match status" value="1"/>
</dbReference>
<dbReference type="EMBL" id="RJJD01000004">
    <property type="protein sequence ID" value="RNI28703.1"/>
    <property type="molecule type" value="Genomic_DNA"/>
</dbReference>
<dbReference type="InterPro" id="IPR050259">
    <property type="entry name" value="SDR"/>
</dbReference>
<gene>
    <name evidence="3" type="ORF">EFB08_08705</name>
</gene>
<evidence type="ECO:0000256" key="2">
    <source>
        <dbReference type="ARBA" id="ARBA00023002"/>
    </source>
</evidence>
<dbReference type="SUPFAM" id="SSF51735">
    <property type="entry name" value="NAD(P)-binding Rossmann-fold domains"/>
    <property type="match status" value="1"/>
</dbReference>
<evidence type="ECO:0000313" key="4">
    <source>
        <dbReference type="Proteomes" id="UP000272117"/>
    </source>
</evidence>
<organism evidence="3 4">
    <name type="scientific">Rufibacter latericius</name>
    <dbReference type="NCBI Taxonomy" id="2487040"/>
    <lineage>
        <taxon>Bacteria</taxon>
        <taxon>Pseudomonadati</taxon>
        <taxon>Bacteroidota</taxon>
        <taxon>Cytophagia</taxon>
        <taxon>Cytophagales</taxon>
        <taxon>Hymenobacteraceae</taxon>
        <taxon>Rufibacter</taxon>
    </lineage>
</organism>
<dbReference type="InterPro" id="IPR036291">
    <property type="entry name" value="NAD(P)-bd_dom_sf"/>
</dbReference>
<dbReference type="OrthoDB" id="9804104at2"/>
<dbReference type="Proteomes" id="UP000272117">
    <property type="component" value="Unassembled WGS sequence"/>
</dbReference>
<dbReference type="PROSITE" id="PS00061">
    <property type="entry name" value="ADH_SHORT"/>
    <property type="match status" value="1"/>
</dbReference>
<comment type="similarity">
    <text evidence="1">Belongs to the short-chain dehydrogenases/reductases (SDR) family.</text>
</comment>
<evidence type="ECO:0000256" key="1">
    <source>
        <dbReference type="ARBA" id="ARBA00006484"/>
    </source>
</evidence>
<dbReference type="InterPro" id="IPR002347">
    <property type="entry name" value="SDR_fam"/>
</dbReference>
<accession>A0A3M9MUX2</accession>
<dbReference type="Gene3D" id="3.40.50.720">
    <property type="entry name" value="NAD(P)-binding Rossmann-like Domain"/>
    <property type="match status" value="1"/>
</dbReference>
<dbReference type="FunFam" id="3.40.50.720:FF:000173">
    <property type="entry name" value="3-oxoacyl-[acyl-carrier protein] reductase"/>
    <property type="match status" value="1"/>
</dbReference>
<dbReference type="PRINTS" id="PR00080">
    <property type="entry name" value="SDRFAMILY"/>
</dbReference>
<dbReference type="GO" id="GO:0047936">
    <property type="term" value="F:glucose 1-dehydrogenase [NAD(P)+] activity"/>
    <property type="evidence" value="ECO:0007669"/>
    <property type="project" value="UniProtKB-EC"/>
</dbReference>
<dbReference type="AlphaFoldDB" id="A0A3M9MUX2"/>
<comment type="caution">
    <text evidence="3">The sequence shown here is derived from an EMBL/GenBank/DDBJ whole genome shotgun (WGS) entry which is preliminary data.</text>
</comment>
<dbReference type="PANTHER" id="PTHR42879:SF2">
    <property type="entry name" value="3-OXOACYL-[ACYL-CARRIER-PROTEIN] REDUCTASE FABG"/>
    <property type="match status" value="1"/>
</dbReference>
<dbReference type="RefSeq" id="WP_123126560.1">
    <property type="nucleotide sequence ID" value="NZ_RJJD01000004.1"/>
</dbReference>
<dbReference type="PRINTS" id="PR00081">
    <property type="entry name" value="GDHRDH"/>
</dbReference>
<dbReference type="EC" id="1.1.1.47" evidence="3"/>
<dbReference type="NCBIfam" id="NF009466">
    <property type="entry name" value="PRK12826.1-2"/>
    <property type="match status" value="1"/>
</dbReference>
<dbReference type="Pfam" id="PF13561">
    <property type="entry name" value="adh_short_C2"/>
    <property type="match status" value="1"/>
</dbReference>
<evidence type="ECO:0000313" key="3">
    <source>
        <dbReference type="EMBL" id="RNI28703.1"/>
    </source>
</evidence>
<dbReference type="GO" id="GO:0032787">
    <property type="term" value="P:monocarboxylic acid metabolic process"/>
    <property type="evidence" value="ECO:0007669"/>
    <property type="project" value="UniProtKB-ARBA"/>
</dbReference>
<keyword evidence="2 3" id="KW-0560">Oxidoreductase</keyword>
<proteinExistence type="inferred from homology"/>
<dbReference type="NCBIfam" id="NF005559">
    <property type="entry name" value="PRK07231.1"/>
    <property type="match status" value="1"/>
</dbReference>
<keyword evidence="4" id="KW-1185">Reference proteome</keyword>
<dbReference type="InterPro" id="IPR020904">
    <property type="entry name" value="Sc_DH/Rdtase_CS"/>
</dbReference>